<protein>
    <recommendedName>
        <fullName evidence="2">histidine kinase</fullName>
        <ecNumber evidence="2">2.7.13.3</ecNumber>
    </recommendedName>
</protein>
<keyword evidence="13" id="KW-1185">Reference proteome</keyword>
<evidence type="ECO:0000259" key="11">
    <source>
        <dbReference type="PROSITE" id="PS50109"/>
    </source>
</evidence>
<proteinExistence type="predicted"/>
<sequence length="608" mass="70320">MNKDSLLSLIKTKKDTSLVQLYIDIGQQYEGNIIDSSKYYYFKARDLSRQLNYVRGELNFIANYTFILNNEGDFKQSLFLNKKAIALAKRLKDNKYIGKAYANTGASYQLMGKYEEAINYMIASSKIFKKLNINQYQANLYLNIGVIYNELGQNDKYLYYSKKAETIFRELNMVNELCMALNNKGIAYIFLDNLKEAEAPLNEALIKSKQINNQNLYATSLLNICDLKIKSRKFNEIKPYAEEALKIAQEINFLESKILALKGLGIYYLHQKDYDKAQFYALNSFNEAEKYENKSRLYETLILLSEIAFSKQNPSKGSYLKFKADSISNVIKLDETRNKIEDLKLKYETEKKELKIKNLTQENDIQNLKIKRRFWIMLTLSLILLSLAYFAFLQFKNFKTKKELLIEQQKTAVAEERLRIASDMHDDVGTGLSRIRYIINSIKEGNTPPQEGLNKVTEISDDSIGKMSEIIWALNENNQNLEELIYHIRSNSYEMVENANINFTGELPETIPNISFGWMRNRNTYLLVKETINNAIKHSNAKNIYLKFEIDLKLKIIISDDGKGFDSSKKYPGNGLNNYAKRIEKLGGSYNINSEIGKGTTIEYNIPL</sequence>
<dbReference type="EC" id="2.7.13.3" evidence="2"/>
<keyword evidence="5" id="KW-0547">Nucleotide-binding</keyword>
<dbReference type="SUPFAM" id="SSF55874">
    <property type="entry name" value="ATPase domain of HSP90 chaperone/DNA topoisomerase II/histidine kinase"/>
    <property type="match status" value="1"/>
</dbReference>
<evidence type="ECO:0000313" key="13">
    <source>
        <dbReference type="Proteomes" id="UP001500141"/>
    </source>
</evidence>
<keyword evidence="10" id="KW-0472">Membrane</keyword>
<evidence type="ECO:0000256" key="3">
    <source>
        <dbReference type="ARBA" id="ARBA00022553"/>
    </source>
</evidence>
<name>A0ABP9A8L3_9FLAO</name>
<keyword evidence="6" id="KW-0418">Kinase</keyword>
<dbReference type="RefSeq" id="WP_264543161.1">
    <property type="nucleotide sequence ID" value="NZ_BAABIP010000022.1"/>
</dbReference>
<dbReference type="PANTHER" id="PTHR24421:SF10">
    <property type="entry name" value="NITRATE_NITRITE SENSOR PROTEIN NARQ"/>
    <property type="match status" value="1"/>
</dbReference>
<dbReference type="CDD" id="cd16917">
    <property type="entry name" value="HATPase_UhpB-NarQ-NarX-like"/>
    <property type="match status" value="1"/>
</dbReference>
<dbReference type="Gene3D" id="3.30.565.10">
    <property type="entry name" value="Histidine kinase-like ATPase, C-terminal domain"/>
    <property type="match status" value="1"/>
</dbReference>
<accession>A0ABP9A8L3</accession>
<keyword evidence="10" id="KW-1133">Transmembrane helix</keyword>
<comment type="caution">
    <text evidence="12">The sequence shown here is derived from an EMBL/GenBank/DDBJ whole genome shotgun (WGS) entry which is preliminary data.</text>
</comment>
<feature type="domain" description="Histidine kinase" evidence="11">
    <location>
        <begin position="423"/>
        <end position="608"/>
    </location>
</feature>
<evidence type="ECO:0000256" key="7">
    <source>
        <dbReference type="ARBA" id="ARBA00022840"/>
    </source>
</evidence>
<organism evidence="12 13">
    <name type="scientific">Flavobacterium hankyongi</name>
    <dbReference type="NCBI Taxonomy" id="1176532"/>
    <lineage>
        <taxon>Bacteria</taxon>
        <taxon>Pseudomonadati</taxon>
        <taxon>Bacteroidota</taxon>
        <taxon>Flavobacteriia</taxon>
        <taxon>Flavobacteriales</taxon>
        <taxon>Flavobacteriaceae</taxon>
        <taxon>Flavobacterium</taxon>
    </lineage>
</organism>
<evidence type="ECO:0000256" key="5">
    <source>
        <dbReference type="ARBA" id="ARBA00022741"/>
    </source>
</evidence>
<evidence type="ECO:0000256" key="6">
    <source>
        <dbReference type="ARBA" id="ARBA00022777"/>
    </source>
</evidence>
<dbReference type="PROSITE" id="PS50109">
    <property type="entry name" value="HIS_KIN"/>
    <property type="match status" value="1"/>
</dbReference>
<dbReference type="PANTHER" id="PTHR24421">
    <property type="entry name" value="NITRATE/NITRITE SENSOR PROTEIN NARX-RELATED"/>
    <property type="match status" value="1"/>
</dbReference>
<keyword evidence="4" id="KW-0808">Transferase</keyword>
<evidence type="ECO:0000256" key="1">
    <source>
        <dbReference type="ARBA" id="ARBA00000085"/>
    </source>
</evidence>
<evidence type="ECO:0000256" key="8">
    <source>
        <dbReference type="ARBA" id="ARBA00023012"/>
    </source>
</evidence>
<dbReference type="Proteomes" id="UP001500141">
    <property type="component" value="Unassembled WGS sequence"/>
</dbReference>
<keyword evidence="9" id="KW-0175">Coiled coil</keyword>
<dbReference type="InterPro" id="IPR050482">
    <property type="entry name" value="Sensor_HK_TwoCompSys"/>
</dbReference>
<keyword evidence="8" id="KW-0902">Two-component regulatory system</keyword>
<gene>
    <name evidence="12" type="ORF">GCM10023230_28850</name>
</gene>
<comment type="catalytic activity">
    <reaction evidence="1">
        <text>ATP + protein L-histidine = ADP + protein N-phospho-L-histidine.</text>
        <dbReference type="EC" id="2.7.13.3"/>
    </reaction>
</comment>
<dbReference type="InterPro" id="IPR011712">
    <property type="entry name" value="Sig_transdc_His_kin_sub3_dim/P"/>
</dbReference>
<feature type="coiled-coil region" evidence="9">
    <location>
        <begin position="333"/>
        <end position="371"/>
    </location>
</feature>
<evidence type="ECO:0000313" key="12">
    <source>
        <dbReference type="EMBL" id="GAA4776048.1"/>
    </source>
</evidence>
<dbReference type="InterPro" id="IPR003594">
    <property type="entry name" value="HATPase_dom"/>
</dbReference>
<dbReference type="EMBL" id="BAABIP010000022">
    <property type="protein sequence ID" value="GAA4776048.1"/>
    <property type="molecule type" value="Genomic_DNA"/>
</dbReference>
<dbReference type="Gene3D" id="1.20.5.1930">
    <property type="match status" value="1"/>
</dbReference>
<dbReference type="Pfam" id="PF02518">
    <property type="entry name" value="HATPase_c"/>
    <property type="match status" value="1"/>
</dbReference>
<dbReference type="InterPro" id="IPR005467">
    <property type="entry name" value="His_kinase_dom"/>
</dbReference>
<dbReference type="Gene3D" id="1.25.40.10">
    <property type="entry name" value="Tetratricopeptide repeat domain"/>
    <property type="match status" value="1"/>
</dbReference>
<dbReference type="InterPro" id="IPR011990">
    <property type="entry name" value="TPR-like_helical_dom_sf"/>
</dbReference>
<evidence type="ECO:0000256" key="10">
    <source>
        <dbReference type="SAM" id="Phobius"/>
    </source>
</evidence>
<dbReference type="InterPro" id="IPR019734">
    <property type="entry name" value="TPR_rpt"/>
</dbReference>
<evidence type="ECO:0000256" key="4">
    <source>
        <dbReference type="ARBA" id="ARBA00022679"/>
    </source>
</evidence>
<evidence type="ECO:0000256" key="2">
    <source>
        <dbReference type="ARBA" id="ARBA00012438"/>
    </source>
</evidence>
<evidence type="ECO:0000256" key="9">
    <source>
        <dbReference type="SAM" id="Coils"/>
    </source>
</evidence>
<reference evidence="13" key="1">
    <citation type="journal article" date="2019" name="Int. J. Syst. Evol. Microbiol.">
        <title>The Global Catalogue of Microorganisms (GCM) 10K type strain sequencing project: providing services to taxonomists for standard genome sequencing and annotation.</title>
        <authorList>
            <consortium name="The Broad Institute Genomics Platform"/>
            <consortium name="The Broad Institute Genome Sequencing Center for Infectious Disease"/>
            <person name="Wu L."/>
            <person name="Ma J."/>
        </authorList>
    </citation>
    <scope>NUCLEOTIDE SEQUENCE [LARGE SCALE GENOMIC DNA]</scope>
    <source>
        <strain evidence="13">JCM 18198</strain>
    </source>
</reference>
<dbReference type="SMART" id="SM00028">
    <property type="entry name" value="TPR"/>
    <property type="match status" value="4"/>
</dbReference>
<feature type="transmembrane region" description="Helical" evidence="10">
    <location>
        <begin position="374"/>
        <end position="393"/>
    </location>
</feature>
<dbReference type="SUPFAM" id="SSF48452">
    <property type="entry name" value="TPR-like"/>
    <property type="match status" value="1"/>
</dbReference>
<keyword evidence="10" id="KW-0812">Transmembrane</keyword>
<keyword evidence="3" id="KW-0597">Phosphoprotein</keyword>
<dbReference type="Pfam" id="PF07730">
    <property type="entry name" value="HisKA_3"/>
    <property type="match status" value="1"/>
</dbReference>
<keyword evidence="7" id="KW-0067">ATP-binding</keyword>
<dbReference type="InterPro" id="IPR036890">
    <property type="entry name" value="HATPase_C_sf"/>
</dbReference>